<evidence type="ECO:0000313" key="1">
    <source>
        <dbReference type="EMBL" id="SMY08495.1"/>
    </source>
</evidence>
<name>A0A238LGF7_9RHOB</name>
<accession>A0A238LGF7</accession>
<dbReference type="OrthoDB" id="7728378at2"/>
<dbReference type="AlphaFoldDB" id="A0A238LGF7"/>
<sequence>MSEETTKQCKRAINNLKLDVVAQRIERLNAGLGPYWCSDPANAEFTQWVAKTSSLRSEAAYEFSETGRSYEDKRERQLNIAEEIGLKIIHSIQAQKFKGVQVDLLP</sequence>
<gene>
    <name evidence="1" type="ORF">LOM8899_02648</name>
</gene>
<dbReference type="RefSeq" id="WP_133065030.1">
    <property type="nucleotide sequence ID" value="NZ_FXZK01000004.1"/>
</dbReference>
<keyword evidence="2" id="KW-1185">Reference proteome</keyword>
<proteinExistence type="predicted"/>
<dbReference type="EMBL" id="FXZK01000004">
    <property type="protein sequence ID" value="SMY08495.1"/>
    <property type="molecule type" value="Genomic_DNA"/>
</dbReference>
<dbReference type="Proteomes" id="UP000201613">
    <property type="component" value="Unassembled WGS sequence"/>
</dbReference>
<reference evidence="1 2" key="1">
    <citation type="submission" date="2017-05" db="EMBL/GenBank/DDBJ databases">
        <authorList>
            <person name="Song R."/>
            <person name="Chenine A.L."/>
            <person name="Ruprecht R.M."/>
        </authorList>
    </citation>
    <scope>NUCLEOTIDE SEQUENCE [LARGE SCALE GENOMIC DNA]</scope>
    <source>
        <strain evidence="1 2">CECT 8899</strain>
    </source>
</reference>
<protein>
    <submittedName>
        <fullName evidence="1">Uncharacterized protein</fullName>
    </submittedName>
</protein>
<evidence type="ECO:0000313" key="2">
    <source>
        <dbReference type="Proteomes" id="UP000201613"/>
    </source>
</evidence>
<organism evidence="1 2">
    <name type="scientific">Flavimaricola marinus</name>
    <dbReference type="NCBI Taxonomy" id="1819565"/>
    <lineage>
        <taxon>Bacteria</taxon>
        <taxon>Pseudomonadati</taxon>
        <taxon>Pseudomonadota</taxon>
        <taxon>Alphaproteobacteria</taxon>
        <taxon>Rhodobacterales</taxon>
        <taxon>Paracoccaceae</taxon>
        <taxon>Flavimaricola</taxon>
    </lineage>
</organism>